<dbReference type="AlphaFoldDB" id="A0A8J7I441"/>
<comment type="caution">
    <text evidence="1">The sequence shown here is derived from an EMBL/GenBank/DDBJ whole genome shotgun (WGS) entry which is preliminary data.</text>
</comment>
<evidence type="ECO:0000313" key="1">
    <source>
        <dbReference type="EMBL" id="MBH8572601.1"/>
    </source>
</evidence>
<gene>
    <name evidence="1" type="ORF">I8752_06155</name>
</gene>
<keyword evidence="2" id="KW-1185">Reference proteome</keyword>
<organism evidence="1 2">
    <name type="scientific">Dendronalium phyllosphericum CENA369</name>
    <dbReference type="NCBI Taxonomy" id="1725256"/>
    <lineage>
        <taxon>Bacteria</taxon>
        <taxon>Bacillati</taxon>
        <taxon>Cyanobacteriota</taxon>
        <taxon>Cyanophyceae</taxon>
        <taxon>Nostocales</taxon>
        <taxon>Nostocaceae</taxon>
        <taxon>Dendronalium</taxon>
        <taxon>Dendronalium phyllosphericum</taxon>
    </lineage>
</organism>
<sequence>MIVTLTILQSEFSLNSNYLDRFLAISNDKPLLCEKDFVERLYANVLQKFAIAAVFVLTVI</sequence>
<name>A0A8J7I441_9NOST</name>
<evidence type="ECO:0000313" key="2">
    <source>
        <dbReference type="Proteomes" id="UP000662314"/>
    </source>
</evidence>
<dbReference type="RefSeq" id="WP_214431426.1">
    <property type="nucleotide sequence ID" value="NZ_CAWPUQ010000057.1"/>
</dbReference>
<reference evidence="1 2" key="1">
    <citation type="journal article" date="2021" name="Int. J. Syst. Evol. Microbiol.">
        <title>Amazonocrinis nigriterrae gen. nov., sp. nov., Atlanticothrix silvestris gen. nov., sp. nov. and Dendronalium phyllosphericum gen. nov., sp. nov., nostocacean cyanobacteria from Brazilian environments.</title>
        <authorList>
            <person name="Alvarenga D.O."/>
            <person name="Andreote A.P.D."/>
            <person name="Branco L.H.Z."/>
            <person name="Delbaje E."/>
            <person name="Cruz R.B."/>
            <person name="Varani A.M."/>
            <person name="Fiore M.F."/>
        </authorList>
    </citation>
    <scope>NUCLEOTIDE SEQUENCE [LARGE SCALE GENOMIC DNA]</scope>
    <source>
        <strain evidence="1 2">CENA369</strain>
    </source>
</reference>
<accession>A0A8J7I441</accession>
<dbReference type="EMBL" id="JAECZA010000015">
    <property type="protein sequence ID" value="MBH8572601.1"/>
    <property type="molecule type" value="Genomic_DNA"/>
</dbReference>
<dbReference type="Proteomes" id="UP000662314">
    <property type="component" value="Unassembled WGS sequence"/>
</dbReference>
<proteinExistence type="predicted"/>
<protein>
    <submittedName>
        <fullName evidence="1">Uncharacterized protein</fullName>
    </submittedName>
</protein>